<dbReference type="EMBL" id="BSYO01000017">
    <property type="protein sequence ID" value="GMH17377.1"/>
    <property type="molecule type" value="Genomic_DNA"/>
</dbReference>
<feature type="domain" description="Glycosyltransferase 61 catalytic" evidence="6">
    <location>
        <begin position="315"/>
        <end position="363"/>
    </location>
</feature>
<proteinExistence type="predicted"/>
<accession>A0AAD3SUJ2</accession>
<comment type="caution">
    <text evidence="7">The sequence shown here is derived from an EMBL/GenBank/DDBJ whole genome shotgun (WGS) entry which is preliminary data.</text>
</comment>
<evidence type="ECO:0000256" key="4">
    <source>
        <dbReference type="ARBA" id="ARBA00023180"/>
    </source>
</evidence>
<keyword evidence="5" id="KW-1133">Transmembrane helix</keyword>
<feature type="transmembrane region" description="Helical" evidence="5">
    <location>
        <begin position="42"/>
        <end position="64"/>
    </location>
</feature>
<organism evidence="7 8">
    <name type="scientific">Nepenthes gracilis</name>
    <name type="common">Slender pitcher plant</name>
    <dbReference type="NCBI Taxonomy" id="150966"/>
    <lineage>
        <taxon>Eukaryota</taxon>
        <taxon>Viridiplantae</taxon>
        <taxon>Streptophyta</taxon>
        <taxon>Embryophyta</taxon>
        <taxon>Tracheophyta</taxon>
        <taxon>Spermatophyta</taxon>
        <taxon>Magnoliopsida</taxon>
        <taxon>eudicotyledons</taxon>
        <taxon>Gunneridae</taxon>
        <taxon>Pentapetalae</taxon>
        <taxon>Caryophyllales</taxon>
        <taxon>Nepenthaceae</taxon>
        <taxon>Nepenthes</taxon>
    </lineage>
</organism>
<dbReference type="PANTHER" id="PTHR20961">
    <property type="entry name" value="GLYCOSYLTRANSFERASE"/>
    <property type="match status" value="1"/>
</dbReference>
<keyword evidence="5" id="KW-0812">Transmembrane</keyword>
<dbReference type="Pfam" id="PF04577">
    <property type="entry name" value="Glyco_transf_61"/>
    <property type="match status" value="1"/>
</dbReference>
<dbReference type="Proteomes" id="UP001279734">
    <property type="component" value="Unassembled WGS sequence"/>
</dbReference>
<evidence type="ECO:0000256" key="5">
    <source>
        <dbReference type="SAM" id="Phobius"/>
    </source>
</evidence>
<dbReference type="InterPro" id="IPR049625">
    <property type="entry name" value="Glyco_transf_61_cat"/>
</dbReference>
<protein>
    <recommendedName>
        <fullName evidence="6">Glycosyltransferase 61 catalytic domain-containing protein</fullName>
    </recommendedName>
</protein>
<comment type="subcellular location">
    <subcellularLocation>
        <location evidence="1">Golgi apparatus membrane</location>
        <topology evidence="1">Single-pass type II membrane protein</topology>
    </subcellularLocation>
</comment>
<evidence type="ECO:0000313" key="8">
    <source>
        <dbReference type="Proteomes" id="UP001279734"/>
    </source>
</evidence>
<dbReference type="GO" id="GO:0000139">
    <property type="term" value="C:Golgi membrane"/>
    <property type="evidence" value="ECO:0007669"/>
    <property type="project" value="UniProtKB-SubCell"/>
</dbReference>
<evidence type="ECO:0000256" key="1">
    <source>
        <dbReference type="ARBA" id="ARBA00004323"/>
    </source>
</evidence>
<evidence type="ECO:0000259" key="6">
    <source>
        <dbReference type="Pfam" id="PF04577"/>
    </source>
</evidence>
<dbReference type="PANTHER" id="PTHR20961:SF35">
    <property type="entry name" value="GLYCOSYLTRANSFERASE FAMILY 61 PROTEIN"/>
    <property type="match status" value="1"/>
</dbReference>
<keyword evidence="2" id="KW-0328">Glycosyltransferase</keyword>
<keyword evidence="4" id="KW-0325">Glycoprotein</keyword>
<dbReference type="InterPro" id="IPR007657">
    <property type="entry name" value="Glycosyltransferase_61"/>
</dbReference>
<dbReference type="GO" id="GO:0016763">
    <property type="term" value="F:pentosyltransferase activity"/>
    <property type="evidence" value="ECO:0007669"/>
    <property type="project" value="UniProtKB-ARBA"/>
</dbReference>
<keyword evidence="3" id="KW-0808">Transferase</keyword>
<dbReference type="AlphaFoldDB" id="A0AAD3SUJ2"/>
<evidence type="ECO:0000256" key="2">
    <source>
        <dbReference type="ARBA" id="ARBA00022676"/>
    </source>
</evidence>
<evidence type="ECO:0000256" key="3">
    <source>
        <dbReference type="ARBA" id="ARBA00022679"/>
    </source>
</evidence>
<name>A0AAD3SUJ2_NEPGR</name>
<gene>
    <name evidence="7" type="ORF">Nepgr_019218</name>
</gene>
<sequence>MRAGPTRIPGDYNASLSSSLKHADRANHEIPKSLTQQKITKIIAFVFLSFLAILILYIIVSAFYSPDTSWVAFNPCRGAVNKTANNGETETLISKLRDSVTFLHLKDLKYAKTSMVGNTWFLSSFSDTYEKEEAEYLYFPSQTSKGRLLCIKGNDTRDGTENSYALAWLESLPRSAILLEGLSFISNTHYDFENLWHGVSSLAPFVGWSMKHGCLKPRRWVLFKNGALQPRAGSWLQKLMLSIYGEIPIERFQKGSDIVPYCFEKALVMRHNVGKMGREKKLSVYQQIRCKARSFCGINLGRDVNENGAPLIRVEGCRVKVFQSEDLSFCEQVEVLTYTDILASPHGAQMTNMIFMERGSVVMEFFPRGWLEYAGVGQHVFEWLAKQSGMLHPEPWWEKLDEIDCPRPQNRAECWSFYKNGKVGLNQTFFAQWARTQIGEVKLRKQISLNLMAYNSSSCSC</sequence>
<keyword evidence="8" id="KW-1185">Reference proteome</keyword>
<reference evidence="7" key="1">
    <citation type="submission" date="2023-05" db="EMBL/GenBank/DDBJ databases">
        <title>Nepenthes gracilis genome sequencing.</title>
        <authorList>
            <person name="Fukushima K."/>
        </authorList>
    </citation>
    <scope>NUCLEOTIDE SEQUENCE</scope>
    <source>
        <strain evidence="7">SING2019-196</strain>
    </source>
</reference>
<evidence type="ECO:0000313" key="7">
    <source>
        <dbReference type="EMBL" id="GMH17377.1"/>
    </source>
</evidence>
<keyword evidence="5" id="KW-0472">Membrane</keyword>